<organism evidence="2 3">
    <name type="scientific">Chitinophaga parva</name>
    <dbReference type="NCBI Taxonomy" id="2169414"/>
    <lineage>
        <taxon>Bacteria</taxon>
        <taxon>Pseudomonadati</taxon>
        <taxon>Bacteroidota</taxon>
        <taxon>Chitinophagia</taxon>
        <taxon>Chitinophagales</taxon>
        <taxon>Chitinophagaceae</taxon>
        <taxon>Chitinophaga</taxon>
    </lineage>
</organism>
<evidence type="ECO:0008006" key="4">
    <source>
        <dbReference type="Google" id="ProtNLM"/>
    </source>
</evidence>
<gene>
    <name evidence="2" type="ORF">DCC81_21940</name>
</gene>
<feature type="transmembrane region" description="Helical" evidence="1">
    <location>
        <begin position="33"/>
        <end position="50"/>
    </location>
</feature>
<dbReference type="Proteomes" id="UP000244450">
    <property type="component" value="Unassembled WGS sequence"/>
</dbReference>
<proteinExistence type="predicted"/>
<reference evidence="2 3" key="1">
    <citation type="submission" date="2018-04" db="EMBL/GenBank/DDBJ databases">
        <title>Chitinophaga fuyangensis sp. nov., isolated from soil in a chemical factory.</title>
        <authorList>
            <person name="Chen K."/>
        </authorList>
    </citation>
    <scope>NUCLEOTIDE SEQUENCE [LARGE SCALE GENOMIC DNA]</scope>
    <source>
        <strain evidence="2 3">LY-1</strain>
    </source>
</reference>
<dbReference type="EMBL" id="QCYK01000003">
    <property type="protein sequence ID" value="PUZ23068.1"/>
    <property type="molecule type" value="Genomic_DNA"/>
</dbReference>
<keyword evidence="1" id="KW-1133">Transmembrane helix</keyword>
<keyword evidence="1" id="KW-0812">Transmembrane</keyword>
<evidence type="ECO:0000256" key="1">
    <source>
        <dbReference type="SAM" id="Phobius"/>
    </source>
</evidence>
<dbReference type="AlphaFoldDB" id="A0A2T7BD95"/>
<keyword evidence="3" id="KW-1185">Reference proteome</keyword>
<name>A0A2T7BD95_9BACT</name>
<feature type="transmembrane region" description="Helical" evidence="1">
    <location>
        <begin position="109"/>
        <end position="126"/>
    </location>
</feature>
<accession>A0A2T7BD95</accession>
<evidence type="ECO:0000313" key="2">
    <source>
        <dbReference type="EMBL" id="PUZ23068.1"/>
    </source>
</evidence>
<sequence length="675" mass="74850">MLVNALRGLALGLILCGLLQVSRQWSVCWLLPLWILSTLAFYFIFPYRRITAKDVTTWIDQHCPEMEDSSALLLEPAPAGLAALQADKVGNVLEGLHVPAPLGHALRSALLLAGGSLLVLVMMWYVSSRQVPAGANHTAAAGAPAPRPAGIAAVQVMVEAPAYTRQGKTTQADFDLKVPAGSHVQWMLRTDKPTAQLALRFNDSLEVPLQTKDSVHWQLERVVQLPGFYQVKLHGVLSALYKLEVIRDQPPQVEITAPAAYTLIDYGQPPQVQLQARLEDDYGLQKATLFVTVASGSGEAVKFRDLQFPLPLQPGARQAGATKLLSLRAFNMQPGDELYCYISAADALHQEARSERAMIVWQDTAQLMKLEGMTNGVDLKPAFFRSERQIIIETEQLLRDKDTISLQHFQEKSSDLGMDQKLLRLRYGQFLGEEAEEGTEHREALDALNNPADFSNAAKILDLVTDKHDNAEDATFFDPKTKAQLKATLTEMWNAELRLRTYDPAGALPFAYKALRMLKDLQQQSRAYVAKTGAKLAPLKPEKRLTGELGKIAGPLTERDIRNLNPDTLYRISLGLLEQWRDGQAPDGHQQQLLQRAGIQLATQAVRDPGGYLPAVAALRRMLATGPSAMDLQVAERALQQLVPVPPFQPYRRPQVVDMNLSKTYFEQLKEGKNK</sequence>
<evidence type="ECO:0000313" key="3">
    <source>
        <dbReference type="Proteomes" id="UP000244450"/>
    </source>
</evidence>
<protein>
    <recommendedName>
        <fullName evidence="4">DUF4175 domain-containing protein</fullName>
    </recommendedName>
</protein>
<comment type="caution">
    <text evidence="2">The sequence shown here is derived from an EMBL/GenBank/DDBJ whole genome shotgun (WGS) entry which is preliminary data.</text>
</comment>
<keyword evidence="1" id="KW-0472">Membrane</keyword>